<accession>A0ABS4DTY2</accession>
<name>A0ABS4DTY2_9HYPH</name>
<protein>
    <recommendedName>
        <fullName evidence="3">DUF2188 domain-containing protein</fullName>
    </recommendedName>
</protein>
<reference evidence="1 2" key="1">
    <citation type="submission" date="2021-03" db="EMBL/GenBank/DDBJ databases">
        <title>Genomic Encyclopedia of Type Strains, Phase IV (KMG-IV): sequencing the most valuable type-strain genomes for metagenomic binning, comparative biology and taxonomic classification.</title>
        <authorList>
            <person name="Goeker M."/>
        </authorList>
    </citation>
    <scope>NUCLEOTIDE SEQUENCE [LARGE SCALE GENOMIC DNA]</scope>
    <source>
        <strain evidence="1 2">DSM 21600</strain>
    </source>
</reference>
<sequence>MKIITDSSRVPAESIIIKLYPDGDTVRGYVRTKGEGDREDAIFPGEQLEPRKAVEIAESHNRGRTTPVYVEMEKGIVWQSAWGVAEPAGPH</sequence>
<dbReference type="RefSeq" id="WP_209941965.1">
    <property type="nucleotide sequence ID" value="NZ_JAGGJU010000001.1"/>
</dbReference>
<dbReference type="Proteomes" id="UP000759443">
    <property type="component" value="Unassembled WGS sequence"/>
</dbReference>
<dbReference type="EMBL" id="JAGGJU010000001">
    <property type="protein sequence ID" value="MBP1849127.1"/>
    <property type="molecule type" value="Genomic_DNA"/>
</dbReference>
<proteinExistence type="predicted"/>
<comment type="caution">
    <text evidence="1">The sequence shown here is derived from an EMBL/GenBank/DDBJ whole genome shotgun (WGS) entry which is preliminary data.</text>
</comment>
<evidence type="ECO:0000313" key="1">
    <source>
        <dbReference type="EMBL" id="MBP1849127.1"/>
    </source>
</evidence>
<keyword evidence="2" id="KW-1185">Reference proteome</keyword>
<organism evidence="1 2">
    <name type="scientific">Rhizobium halophytocola</name>
    <dbReference type="NCBI Taxonomy" id="735519"/>
    <lineage>
        <taxon>Bacteria</taxon>
        <taxon>Pseudomonadati</taxon>
        <taxon>Pseudomonadota</taxon>
        <taxon>Alphaproteobacteria</taxon>
        <taxon>Hyphomicrobiales</taxon>
        <taxon>Rhizobiaceae</taxon>
        <taxon>Rhizobium/Agrobacterium group</taxon>
        <taxon>Rhizobium</taxon>
    </lineage>
</organism>
<evidence type="ECO:0000313" key="2">
    <source>
        <dbReference type="Proteomes" id="UP000759443"/>
    </source>
</evidence>
<evidence type="ECO:0008006" key="3">
    <source>
        <dbReference type="Google" id="ProtNLM"/>
    </source>
</evidence>
<gene>
    <name evidence="1" type="ORF">J2Z17_000544</name>
</gene>